<dbReference type="GO" id="GO:0008270">
    <property type="term" value="F:zinc ion binding"/>
    <property type="evidence" value="ECO:0007669"/>
    <property type="project" value="UniProtKB-KW"/>
</dbReference>
<feature type="compositionally biased region" description="Basic and acidic residues" evidence="8">
    <location>
        <begin position="70"/>
        <end position="81"/>
    </location>
</feature>
<reference evidence="10" key="1">
    <citation type="journal article" date="2020" name="Stud. Mycol.">
        <title>101 Dothideomycetes genomes: a test case for predicting lifestyles and emergence of pathogens.</title>
        <authorList>
            <person name="Haridas S."/>
            <person name="Albert R."/>
            <person name="Binder M."/>
            <person name="Bloem J."/>
            <person name="Labutti K."/>
            <person name="Salamov A."/>
            <person name="Andreopoulos B."/>
            <person name="Baker S."/>
            <person name="Barry K."/>
            <person name="Bills G."/>
            <person name="Bluhm B."/>
            <person name="Cannon C."/>
            <person name="Castanera R."/>
            <person name="Culley D."/>
            <person name="Daum C."/>
            <person name="Ezra D."/>
            <person name="Gonzalez J."/>
            <person name="Henrissat B."/>
            <person name="Kuo A."/>
            <person name="Liang C."/>
            <person name="Lipzen A."/>
            <person name="Lutzoni F."/>
            <person name="Magnuson J."/>
            <person name="Mondo S."/>
            <person name="Nolan M."/>
            <person name="Ohm R."/>
            <person name="Pangilinan J."/>
            <person name="Park H.-J."/>
            <person name="Ramirez L."/>
            <person name="Alfaro M."/>
            <person name="Sun H."/>
            <person name="Tritt A."/>
            <person name="Yoshinaga Y."/>
            <person name="Zwiers L.-H."/>
            <person name="Turgeon B."/>
            <person name="Goodwin S."/>
            <person name="Spatafora J."/>
            <person name="Crous P."/>
            <person name="Grigoriev I."/>
        </authorList>
    </citation>
    <scope>NUCLEOTIDE SEQUENCE</scope>
    <source>
        <strain evidence="10">ATCC 16933</strain>
    </source>
</reference>
<evidence type="ECO:0000313" key="10">
    <source>
        <dbReference type="EMBL" id="KAF2459482.1"/>
    </source>
</evidence>
<dbReference type="InterPro" id="IPR013087">
    <property type="entry name" value="Znf_C2H2_type"/>
</dbReference>
<dbReference type="FunFam" id="3.30.160.60:FF:002343">
    <property type="entry name" value="Zinc finger protein 33A"/>
    <property type="match status" value="1"/>
</dbReference>
<feature type="region of interest" description="Disordered" evidence="8">
    <location>
        <begin position="1"/>
        <end position="22"/>
    </location>
</feature>
<dbReference type="OrthoDB" id="10018191at2759"/>
<gene>
    <name evidence="10" type="ORF">BDY21DRAFT_338368</name>
</gene>
<keyword evidence="5" id="KW-0862">Zinc</keyword>
<keyword evidence="11" id="KW-1185">Reference proteome</keyword>
<evidence type="ECO:0000256" key="7">
    <source>
        <dbReference type="PROSITE-ProRule" id="PRU00042"/>
    </source>
</evidence>
<evidence type="ECO:0000259" key="9">
    <source>
        <dbReference type="PROSITE" id="PS50157"/>
    </source>
</evidence>
<dbReference type="Proteomes" id="UP000799766">
    <property type="component" value="Unassembled WGS sequence"/>
</dbReference>
<evidence type="ECO:0000256" key="3">
    <source>
        <dbReference type="ARBA" id="ARBA00022737"/>
    </source>
</evidence>
<dbReference type="EMBL" id="MU001675">
    <property type="protein sequence ID" value="KAF2459482.1"/>
    <property type="molecule type" value="Genomic_DNA"/>
</dbReference>
<organism evidence="10 11">
    <name type="scientific">Lineolata rhizophorae</name>
    <dbReference type="NCBI Taxonomy" id="578093"/>
    <lineage>
        <taxon>Eukaryota</taxon>
        <taxon>Fungi</taxon>
        <taxon>Dikarya</taxon>
        <taxon>Ascomycota</taxon>
        <taxon>Pezizomycotina</taxon>
        <taxon>Dothideomycetes</taxon>
        <taxon>Dothideomycetes incertae sedis</taxon>
        <taxon>Lineolatales</taxon>
        <taxon>Lineolataceae</taxon>
        <taxon>Lineolata</taxon>
    </lineage>
</organism>
<keyword evidence="4 7" id="KW-0863">Zinc-finger</keyword>
<sequence>MPRKAKGGSLSDGAPGAAKKCSHCDRHFTKQEHLKRHERAHTGEKPYKCTFCRKRFARGDVLTRHVRGHQAADEARTEDRVPSSGAEGELSCAVERESSASQNSPAASMNYEARTRELTAGKATTPPVAMGSVPHHWTPEIPNLATTEIVGEGIAEVRTQGHVEGDGNSAEQTPANLETEPRETELLHNSFNKALASLNPNEHQLLDPTVLEPVPESDWLGQDLPNYGSPSWMDGLECDLTQDLDPQATLISPAGLDLTEGGSLFAPARQLSQSSRDDISDERYKKIGELWPRERPGSFSLTRNFWLDIVSLKANNILSKPSAGRSCTRYSGHSSGVSRWGMDEQRRLRLVIALSHPEELTQSGSTGLSSHLNRHTSSTAQVLPSADILDISLDAYFNRFHPLLPFVHKPTFSAAAAPNSLLFSMCMIGFGILFPEEAKGIVNAHISGAIRECRAELRGPWRPNGPETLLKALASAISLLSLTVMDQGHLYADETQMLYVDAITIAQTNNLFTLYDESPLFSKIYQHCSGGEDTWKAWARVESAKRIIACLIMVDSFYAHILGTHSIIRIETLQFYLPCSGLLFEAPSPTKWVRMANSGYKMTASVFDFRQHPVAFPSDAVDSDLAILGILSAIWGRIADARRRLLPVCADQPKLISCPAVLYEQDSSTKGLPSMVLEMYSAYSSSLEYQNPNLMVFWHNMFLNLTADLGMFEAAAGRNGPQSGRVALDNIAEWSPSPPARRACLHAAQVYSCMSRRKVIDGTSFLSEIALFHSALVVGLYAYMMPKTAPETYGDVEPIELLDHVDWNEIGYEGLAVQPSPPSPTDSLAKRFIKNGGLFSFEGTICRPGYNSARKIMLEYSGLLEEVGKWNVNEFGRILRIMSDTILNAEDAATPK</sequence>
<evidence type="ECO:0000256" key="5">
    <source>
        <dbReference type="ARBA" id="ARBA00022833"/>
    </source>
</evidence>
<accession>A0A6A6P6V9</accession>
<dbReference type="Pfam" id="PF04082">
    <property type="entry name" value="Fungal_trans"/>
    <property type="match status" value="1"/>
</dbReference>
<feature type="region of interest" description="Disordered" evidence="8">
    <location>
        <begin position="66"/>
        <end position="110"/>
    </location>
</feature>
<evidence type="ECO:0000256" key="2">
    <source>
        <dbReference type="ARBA" id="ARBA00022723"/>
    </source>
</evidence>
<dbReference type="AlphaFoldDB" id="A0A6A6P6V9"/>
<dbReference type="InterPro" id="IPR051059">
    <property type="entry name" value="VerF-like"/>
</dbReference>
<dbReference type="PROSITE" id="PS00028">
    <property type="entry name" value="ZINC_FINGER_C2H2_1"/>
    <property type="match status" value="2"/>
</dbReference>
<keyword evidence="3" id="KW-0677">Repeat</keyword>
<comment type="subcellular location">
    <subcellularLocation>
        <location evidence="1">Nucleus</location>
    </subcellularLocation>
</comment>
<dbReference type="PANTHER" id="PTHR40626:SF7">
    <property type="entry name" value="TRANSCRIPTION FACTOR, PUTATIVE (AFU_ORTHOLOGUE AFUA_1G04110)-RELATED"/>
    <property type="match status" value="1"/>
</dbReference>
<feature type="domain" description="C2H2-type" evidence="9">
    <location>
        <begin position="47"/>
        <end position="74"/>
    </location>
</feature>
<dbReference type="GO" id="GO:0005634">
    <property type="term" value="C:nucleus"/>
    <property type="evidence" value="ECO:0007669"/>
    <property type="project" value="UniProtKB-SubCell"/>
</dbReference>
<evidence type="ECO:0000313" key="11">
    <source>
        <dbReference type="Proteomes" id="UP000799766"/>
    </source>
</evidence>
<evidence type="ECO:0000256" key="4">
    <source>
        <dbReference type="ARBA" id="ARBA00022771"/>
    </source>
</evidence>
<feature type="domain" description="C2H2-type" evidence="9">
    <location>
        <begin position="19"/>
        <end position="46"/>
    </location>
</feature>
<dbReference type="SMART" id="SM00355">
    <property type="entry name" value="ZnF_C2H2"/>
    <property type="match status" value="2"/>
</dbReference>
<dbReference type="InterPro" id="IPR036236">
    <property type="entry name" value="Znf_C2H2_sf"/>
</dbReference>
<evidence type="ECO:0000256" key="8">
    <source>
        <dbReference type="SAM" id="MobiDB-lite"/>
    </source>
</evidence>
<dbReference type="PROSITE" id="PS50157">
    <property type="entry name" value="ZINC_FINGER_C2H2_2"/>
    <property type="match status" value="2"/>
</dbReference>
<protein>
    <recommendedName>
        <fullName evidence="9">C2H2-type domain-containing protein</fullName>
    </recommendedName>
</protein>
<dbReference type="PANTHER" id="PTHR40626">
    <property type="entry name" value="MIP31509P"/>
    <property type="match status" value="1"/>
</dbReference>
<keyword evidence="6" id="KW-0539">Nucleus</keyword>
<proteinExistence type="predicted"/>
<dbReference type="GO" id="GO:0000981">
    <property type="term" value="F:DNA-binding transcription factor activity, RNA polymerase II-specific"/>
    <property type="evidence" value="ECO:0007669"/>
    <property type="project" value="InterPro"/>
</dbReference>
<dbReference type="CDD" id="cd12148">
    <property type="entry name" value="fungal_TF_MHR"/>
    <property type="match status" value="1"/>
</dbReference>
<evidence type="ECO:0000256" key="1">
    <source>
        <dbReference type="ARBA" id="ARBA00004123"/>
    </source>
</evidence>
<dbReference type="Gene3D" id="3.30.160.60">
    <property type="entry name" value="Classic Zinc Finger"/>
    <property type="match status" value="2"/>
</dbReference>
<evidence type="ECO:0000256" key="6">
    <source>
        <dbReference type="ARBA" id="ARBA00023242"/>
    </source>
</evidence>
<dbReference type="GO" id="GO:0006351">
    <property type="term" value="P:DNA-templated transcription"/>
    <property type="evidence" value="ECO:0007669"/>
    <property type="project" value="InterPro"/>
</dbReference>
<name>A0A6A6P6V9_9PEZI</name>
<dbReference type="GO" id="GO:0000785">
    <property type="term" value="C:chromatin"/>
    <property type="evidence" value="ECO:0007669"/>
    <property type="project" value="TreeGrafter"/>
</dbReference>
<dbReference type="SUPFAM" id="SSF57667">
    <property type="entry name" value="beta-beta-alpha zinc fingers"/>
    <property type="match status" value="1"/>
</dbReference>
<keyword evidence="2" id="KW-0479">Metal-binding</keyword>
<dbReference type="InterPro" id="IPR007219">
    <property type="entry name" value="XnlR_reg_dom"/>
</dbReference>
<dbReference type="GO" id="GO:0000978">
    <property type="term" value="F:RNA polymerase II cis-regulatory region sequence-specific DNA binding"/>
    <property type="evidence" value="ECO:0007669"/>
    <property type="project" value="InterPro"/>
</dbReference>